<keyword evidence="1" id="KW-0805">Transcription regulation</keyword>
<dbReference type="InterPro" id="IPR029016">
    <property type="entry name" value="GAF-like_dom_sf"/>
</dbReference>
<dbReference type="InterPro" id="IPR014757">
    <property type="entry name" value="Tscrpt_reg_IclR_C"/>
</dbReference>
<name>A0A158G7J2_CABCO</name>
<dbReference type="SMART" id="SM00346">
    <property type="entry name" value="HTH_ICLR"/>
    <property type="match status" value="1"/>
</dbReference>
<evidence type="ECO:0000313" key="7">
    <source>
        <dbReference type="Proteomes" id="UP000054740"/>
    </source>
</evidence>
<sequence length="290" mass="31521">MQSERSLPRHAARRSLIGPYGIDVAWPKAPSNGQAESDVVVTPLARGLSILSAFTPDKAALGNQEIAEATGIPAPTVLRLLRSLVTLGYLHRDKTSKLYSLAPASLALGYAAIADPGMLRLASIELRAFAKATDTYVLLGTRDRLDVILLETQVSRSSLLELRLSPGMHVPIAYSMMGWALLAALPDDERHYLQAQVERHAGDTWPAAIRHRMGQKIAQVHELGFCMLHGEWEQELTCVAAPVVLANRPPLVLCCVGRTARLAQASVERELGSRLVACARALQERLSASR</sequence>
<evidence type="ECO:0000256" key="2">
    <source>
        <dbReference type="ARBA" id="ARBA00023125"/>
    </source>
</evidence>
<reference evidence="7" key="1">
    <citation type="submission" date="2016-01" db="EMBL/GenBank/DDBJ databases">
        <authorList>
            <person name="Peeters C."/>
        </authorList>
    </citation>
    <scope>NUCLEOTIDE SEQUENCE [LARGE SCALE GENOMIC DNA]</scope>
</reference>
<dbReference type="SUPFAM" id="SSF46785">
    <property type="entry name" value="Winged helix' DNA-binding domain"/>
    <property type="match status" value="1"/>
</dbReference>
<dbReference type="GO" id="GO:0045892">
    <property type="term" value="P:negative regulation of DNA-templated transcription"/>
    <property type="evidence" value="ECO:0007669"/>
    <property type="project" value="TreeGrafter"/>
</dbReference>
<dbReference type="PROSITE" id="PS51078">
    <property type="entry name" value="ICLR_ED"/>
    <property type="match status" value="1"/>
</dbReference>
<dbReference type="AlphaFoldDB" id="A0A158G7J2"/>
<dbReference type="Proteomes" id="UP000054740">
    <property type="component" value="Unassembled WGS sequence"/>
</dbReference>
<protein>
    <submittedName>
        <fullName evidence="6">IclR family transcriptional regulator</fullName>
    </submittedName>
</protein>
<dbReference type="InterPro" id="IPR036388">
    <property type="entry name" value="WH-like_DNA-bd_sf"/>
</dbReference>
<dbReference type="Pfam" id="PF01614">
    <property type="entry name" value="IclR_C"/>
    <property type="match status" value="1"/>
</dbReference>
<keyword evidence="3" id="KW-0804">Transcription</keyword>
<dbReference type="PANTHER" id="PTHR30136:SF33">
    <property type="entry name" value="TRANSCRIPTIONAL REGULATORY PROTEIN"/>
    <property type="match status" value="1"/>
</dbReference>
<evidence type="ECO:0000256" key="1">
    <source>
        <dbReference type="ARBA" id="ARBA00023015"/>
    </source>
</evidence>
<dbReference type="PANTHER" id="PTHR30136">
    <property type="entry name" value="HELIX-TURN-HELIX TRANSCRIPTIONAL REGULATOR, ICLR FAMILY"/>
    <property type="match status" value="1"/>
</dbReference>
<dbReference type="InterPro" id="IPR005471">
    <property type="entry name" value="Tscrpt_reg_IclR_N"/>
</dbReference>
<dbReference type="Gene3D" id="1.10.10.10">
    <property type="entry name" value="Winged helix-like DNA-binding domain superfamily/Winged helix DNA-binding domain"/>
    <property type="match status" value="1"/>
</dbReference>
<dbReference type="InterPro" id="IPR050707">
    <property type="entry name" value="HTH_MetabolicPath_Reg"/>
</dbReference>
<evidence type="ECO:0000259" key="5">
    <source>
        <dbReference type="PROSITE" id="PS51078"/>
    </source>
</evidence>
<dbReference type="RefSeq" id="WP_053571347.1">
    <property type="nucleotide sequence ID" value="NZ_FCNY02000003.1"/>
</dbReference>
<feature type="domain" description="IclR-ED" evidence="5">
    <location>
        <begin position="104"/>
        <end position="288"/>
    </location>
</feature>
<dbReference type="SUPFAM" id="SSF55781">
    <property type="entry name" value="GAF domain-like"/>
    <property type="match status" value="1"/>
</dbReference>
<organism evidence="6 7">
    <name type="scientific">Caballeronia cordobensis</name>
    <name type="common">Burkholderia cordobensis</name>
    <dbReference type="NCBI Taxonomy" id="1353886"/>
    <lineage>
        <taxon>Bacteria</taxon>
        <taxon>Pseudomonadati</taxon>
        <taxon>Pseudomonadota</taxon>
        <taxon>Betaproteobacteria</taxon>
        <taxon>Burkholderiales</taxon>
        <taxon>Burkholderiaceae</taxon>
        <taxon>Caballeronia</taxon>
    </lineage>
</organism>
<dbReference type="GO" id="GO:0003700">
    <property type="term" value="F:DNA-binding transcription factor activity"/>
    <property type="evidence" value="ECO:0007669"/>
    <property type="project" value="TreeGrafter"/>
</dbReference>
<evidence type="ECO:0000256" key="3">
    <source>
        <dbReference type="ARBA" id="ARBA00023163"/>
    </source>
</evidence>
<dbReference type="PROSITE" id="PS51077">
    <property type="entry name" value="HTH_ICLR"/>
    <property type="match status" value="1"/>
</dbReference>
<dbReference type="GO" id="GO:0003677">
    <property type="term" value="F:DNA binding"/>
    <property type="evidence" value="ECO:0007669"/>
    <property type="project" value="UniProtKB-KW"/>
</dbReference>
<evidence type="ECO:0000313" key="6">
    <source>
        <dbReference type="EMBL" id="SAL28026.1"/>
    </source>
</evidence>
<keyword evidence="2" id="KW-0238">DNA-binding</keyword>
<dbReference type="Pfam" id="PF09339">
    <property type="entry name" value="HTH_IclR"/>
    <property type="match status" value="1"/>
</dbReference>
<proteinExistence type="predicted"/>
<dbReference type="Gene3D" id="3.30.450.40">
    <property type="match status" value="1"/>
</dbReference>
<evidence type="ECO:0000259" key="4">
    <source>
        <dbReference type="PROSITE" id="PS51077"/>
    </source>
</evidence>
<keyword evidence="7" id="KW-1185">Reference proteome</keyword>
<dbReference type="InterPro" id="IPR036390">
    <property type="entry name" value="WH_DNA-bd_sf"/>
</dbReference>
<feature type="domain" description="HTH iclR-type" evidence="4">
    <location>
        <begin position="41"/>
        <end position="103"/>
    </location>
</feature>
<gene>
    <name evidence="6" type="ORF">AWB70_01663</name>
</gene>
<accession>A0A158G7J2</accession>
<dbReference type="EMBL" id="FCNY02000003">
    <property type="protein sequence ID" value="SAL28026.1"/>
    <property type="molecule type" value="Genomic_DNA"/>
</dbReference>